<dbReference type="Pfam" id="PF00717">
    <property type="entry name" value="Peptidase_S24"/>
    <property type="match status" value="1"/>
</dbReference>
<evidence type="ECO:0000256" key="10">
    <source>
        <dbReference type="ARBA" id="ARBA00023204"/>
    </source>
</evidence>
<evidence type="ECO:0000256" key="7">
    <source>
        <dbReference type="ARBA" id="ARBA00023015"/>
    </source>
</evidence>
<evidence type="ECO:0000256" key="8">
    <source>
        <dbReference type="ARBA" id="ARBA00023125"/>
    </source>
</evidence>
<dbReference type="GO" id="GO:0009432">
    <property type="term" value="P:SOS response"/>
    <property type="evidence" value="ECO:0007669"/>
    <property type="project" value="UniProtKB-UniRule"/>
</dbReference>
<dbReference type="Gene3D" id="2.10.109.10">
    <property type="entry name" value="Umud Fragment, subunit A"/>
    <property type="match status" value="1"/>
</dbReference>
<evidence type="ECO:0000256" key="6">
    <source>
        <dbReference type="ARBA" id="ARBA00022813"/>
    </source>
</evidence>
<dbReference type="GO" id="GO:0006260">
    <property type="term" value="P:DNA replication"/>
    <property type="evidence" value="ECO:0007669"/>
    <property type="project" value="UniProtKB-UniRule"/>
</dbReference>
<dbReference type="SUPFAM" id="SSF51306">
    <property type="entry name" value="LexA/Signal peptidase"/>
    <property type="match status" value="1"/>
</dbReference>
<keyword evidence="11 12" id="KW-0742">SOS response</keyword>
<evidence type="ECO:0000259" key="14">
    <source>
        <dbReference type="Pfam" id="PF00717"/>
    </source>
</evidence>
<keyword evidence="9 12" id="KW-0804">Transcription</keyword>
<feature type="active site" description="For autocatalytic cleavage activity" evidence="12">
    <location>
        <position position="130"/>
    </location>
</feature>
<accession>A0A1F4YG64</accession>
<evidence type="ECO:0000256" key="9">
    <source>
        <dbReference type="ARBA" id="ARBA00023163"/>
    </source>
</evidence>
<feature type="DNA-binding region" description="H-T-H motif" evidence="12">
    <location>
        <begin position="29"/>
        <end position="49"/>
    </location>
</feature>
<dbReference type="NCBIfam" id="TIGR00498">
    <property type="entry name" value="lexA"/>
    <property type="match status" value="1"/>
</dbReference>
<gene>
    <name evidence="12" type="primary">lexA</name>
    <name evidence="16" type="ORF">A2876_00035</name>
</gene>
<dbReference type="HAMAP" id="MF_00015">
    <property type="entry name" value="LexA"/>
    <property type="match status" value="1"/>
</dbReference>
<evidence type="ECO:0000256" key="13">
    <source>
        <dbReference type="RuleBase" id="RU003991"/>
    </source>
</evidence>
<keyword evidence="8 12" id="KW-0238">DNA-binding</keyword>
<dbReference type="InterPro" id="IPR006197">
    <property type="entry name" value="Peptidase_S24_LexA"/>
</dbReference>
<proteinExistence type="inferred from homology"/>
<dbReference type="InterPro" id="IPR036388">
    <property type="entry name" value="WH-like_DNA-bd_sf"/>
</dbReference>
<feature type="domain" description="Peptidase S24/S26A/S26B/S26C" evidence="14">
    <location>
        <begin position="87"/>
        <end position="201"/>
    </location>
</feature>
<comment type="function">
    <text evidence="12">Represses a number of genes involved in the response to DNA damage (SOS response), including recA and lexA. In the presence of single-stranded DNA, RecA interacts with LexA causing an autocatalytic cleavage which disrupts the DNA-binding part of LexA, leading to derepression of the SOS regulon and eventually DNA repair.</text>
</comment>
<keyword evidence="10 12" id="KW-0234">DNA repair</keyword>
<organism evidence="16 17">
    <name type="scientific">Candidatus Amesbacteria bacterium RIFCSPHIGHO2_01_FULL_48_32b</name>
    <dbReference type="NCBI Taxonomy" id="1797253"/>
    <lineage>
        <taxon>Bacteria</taxon>
        <taxon>Candidatus Amesiibacteriota</taxon>
    </lineage>
</organism>
<comment type="catalytic activity">
    <reaction evidence="12">
        <text>Hydrolysis of Ala-|-Gly bond in repressor LexA.</text>
        <dbReference type="EC" id="3.4.21.88"/>
    </reaction>
</comment>
<dbReference type="FunFam" id="2.10.109.10:FF:000001">
    <property type="entry name" value="LexA repressor"/>
    <property type="match status" value="1"/>
</dbReference>
<dbReference type="GO" id="GO:0004252">
    <property type="term" value="F:serine-type endopeptidase activity"/>
    <property type="evidence" value="ECO:0007669"/>
    <property type="project" value="UniProtKB-UniRule"/>
</dbReference>
<dbReference type="InterPro" id="IPR050077">
    <property type="entry name" value="LexA_repressor"/>
</dbReference>
<evidence type="ECO:0000259" key="15">
    <source>
        <dbReference type="Pfam" id="PF01726"/>
    </source>
</evidence>
<evidence type="ECO:0000256" key="12">
    <source>
        <dbReference type="HAMAP-Rule" id="MF_00015"/>
    </source>
</evidence>
<dbReference type="InterPro" id="IPR015927">
    <property type="entry name" value="Peptidase_S24_S26A/B/C"/>
</dbReference>
<keyword evidence="3 12" id="KW-0235">DNA replication</keyword>
<protein>
    <recommendedName>
        <fullName evidence="12">LexA repressor</fullName>
        <ecNumber evidence="12">3.4.21.88</ecNumber>
    </recommendedName>
</protein>
<dbReference type="GO" id="GO:0006281">
    <property type="term" value="P:DNA repair"/>
    <property type="evidence" value="ECO:0007669"/>
    <property type="project" value="UniProtKB-UniRule"/>
</dbReference>
<sequence length="208" mass="22896">MPVTLYNRQRQILDFISQYVQAHGFSPTLQEIAKALGVSSLATVHEHLETMEKKGVIKRYEGTVRGIEILDKAAAARMDAPAAIELPVLGFIAAGQPIEPYTDPNATFGVPPSMTSTKKRSFVLQVKGDSMIEAGIFDRDFVVIEQTETANNGEVVVALLENGFATLKRYFKEATRIKLEPANSAMSPIFVTRVKIQGRVVGVVRKFN</sequence>
<feature type="active site" description="For autocatalytic cleavage activity" evidence="12">
    <location>
        <position position="168"/>
    </location>
</feature>
<dbReference type="AlphaFoldDB" id="A0A1F4YG64"/>
<evidence type="ECO:0000256" key="3">
    <source>
        <dbReference type="ARBA" id="ARBA00022705"/>
    </source>
</evidence>
<keyword evidence="6 12" id="KW-0068">Autocatalytic cleavage</keyword>
<evidence type="ECO:0000256" key="2">
    <source>
        <dbReference type="ARBA" id="ARBA00022491"/>
    </source>
</evidence>
<dbReference type="Gene3D" id="1.10.10.10">
    <property type="entry name" value="Winged helix-like DNA-binding domain superfamily/Winged helix DNA-binding domain"/>
    <property type="match status" value="1"/>
</dbReference>
<dbReference type="CDD" id="cd00090">
    <property type="entry name" value="HTH_ARSR"/>
    <property type="match status" value="1"/>
</dbReference>
<comment type="caution">
    <text evidence="16">The sequence shown here is derived from an EMBL/GenBank/DDBJ whole genome shotgun (WGS) entry which is preliminary data.</text>
</comment>
<keyword evidence="5 12" id="KW-0378">Hydrolase</keyword>
<evidence type="ECO:0000313" key="16">
    <source>
        <dbReference type="EMBL" id="OGC92736.1"/>
    </source>
</evidence>
<dbReference type="InterPro" id="IPR036390">
    <property type="entry name" value="WH_DNA-bd_sf"/>
</dbReference>
<name>A0A1F4YG64_9BACT</name>
<dbReference type="PANTHER" id="PTHR33516:SF2">
    <property type="entry name" value="LEXA REPRESSOR-RELATED"/>
    <property type="match status" value="1"/>
</dbReference>
<evidence type="ECO:0000256" key="1">
    <source>
        <dbReference type="ARBA" id="ARBA00007484"/>
    </source>
</evidence>
<comment type="similarity">
    <text evidence="1 12 13">Belongs to the peptidase S24 family.</text>
</comment>
<dbReference type="SUPFAM" id="SSF46785">
    <property type="entry name" value="Winged helix' DNA-binding domain"/>
    <property type="match status" value="1"/>
</dbReference>
<dbReference type="PANTHER" id="PTHR33516">
    <property type="entry name" value="LEXA REPRESSOR"/>
    <property type="match status" value="1"/>
</dbReference>
<dbReference type="InterPro" id="IPR006199">
    <property type="entry name" value="LexA_DNA-bd_dom"/>
</dbReference>
<dbReference type="Pfam" id="PF01726">
    <property type="entry name" value="LexA_DNA_bind"/>
    <property type="match status" value="1"/>
</dbReference>
<reference evidence="16 17" key="1">
    <citation type="journal article" date="2016" name="Nat. Commun.">
        <title>Thousands of microbial genomes shed light on interconnected biogeochemical processes in an aquifer system.</title>
        <authorList>
            <person name="Anantharaman K."/>
            <person name="Brown C.T."/>
            <person name="Hug L.A."/>
            <person name="Sharon I."/>
            <person name="Castelle C.J."/>
            <person name="Probst A.J."/>
            <person name="Thomas B.C."/>
            <person name="Singh A."/>
            <person name="Wilkins M.J."/>
            <person name="Karaoz U."/>
            <person name="Brodie E.L."/>
            <person name="Williams K.H."/>
            <person name="Hubbard S.S."/>
            <person name="Banfield J.F."/>
        </authorList>
    </citation>
    <scope>NUCLEOTIDE SEQUENCE [LARGE SCALE GENOMIC DNA]</scope>
</reference>
<dbReference type="GO" id="GO:0003677">
    <property type="term" value="F:DNA binding"/>
    <property type="evidence" value="ECO:0007669"/>
    <property type="project" value="UniProtKB-UniRule"/>
</dbReference>
<dbReference type="GO" id="GO:0045892">
    <property type="term" value="P:negative regulation of DNA-templated transcription"/>
    <property type="evidence" value="ECO:0007669"/>
    <property type="project" value="UniProtKB-UniRule"/>
</dbReference>
<dbReference type="PRINTS" id="PR00726">
    <property type="entry name" value="LEXASERPTASE"/>
</dbReference>
<feature type="domain" description="LexA repressor DNA-binding" evidence="15">
    <location>
        <begin position="5"/>
        <end position="66"/>
    </location>
</feature>
<dbReference type="CDD" id="cd06529">
    <property type="entry name" value="S24_LexA-like"/>
    <property type="match status" value="1"/>
</dbReference>
<keyword evidence="7 12" id="KW-0805">Transcription regulation</keyword>
<dbReference type="InterPro" id="IPR039418">
    <property type="entry name" value="LexA-like"/>
</dbReference>
<evidence type="ECO:0000256" key="5">
    <source>
        <dbReference type="ARBA" id="ARBA00022801"/>
    </source>
</evidence>
<dbReference type="InterPro" id="IPR036286">
    <property type="entry name" value="LexA/Signal_pep-like_sf"/>
</dbReference>
<comment type="subunit">
    <text evidence="12">Homodimer.</text>
</comment>
<dbReference type="GO" id="GO:0006508">
    <property type="term" value="P:proteolysis"/>
    <property type="evidence" value="ECO:0007669"/>
    <property type="project" value="InterPro"/>
</dbReference>
<keyword evidence="2 12" id="KW-0678">Repressor</keyword>
<dbReference type="EMBL" id="MEXH01000008">
    <property type="protein sequence ID" value="OGC92736.1"/>
    <property type="molecule type" value="Genomic_DNA"/>
</dbReference>
<evidence type="ECO:0000313" key="17">
    <source>
        <dbReference type="Proteomes" id="UP000178176"/>
    </source>
</evidence>
<dbReference type="EC" id="3.4.21.88" evidence="12"/>
<dbReference type="InterPro" id="IPR011991">
    <property type="entry name" value="ArsR-like_HTH"/>
</dbReference>
<dbReference type="InterPro" id="IPR006200">
    <property type="entry name" value="LexA"/>
</dbReference>
<evidence type="ECO:0000256" key="4">
    <source>
        <dbReference type="ARBA" id="ARBA00022763"/>
    </source>
</evidence>
<dbReference type="Proteomes" id="UP000178176">
    <property type="component" value="Unassembled WGS sequence"/>
</dbReference>
<evidence type="ECO:0000256" key="11">
    <source>
        <dbReference type="ARBA" id="ARBA00023236"/>
    </source>
</evidence>
<keyword evidence="4 12" id="KW-0227">DNA damage</keyword>
<feature type="site" description="Cleavage; by autolysis" evidence="12">
    <location>
        <begin position="94"/>
        <end position="95"/>
    </location>
</feature>